<feature type="transmembrane region" description="Helical" evidence="2">
    <location>
        <begin position="377"/>
        <end position="402"/>
    </location>
</feature>
<proteinExistence type="predicted"/>
<keyword evidence="3" id="KW-0732">Signal</keyword>
<keyword evidence="2" id="KW-1133">Transmembrane helix</keyword>
<keyword evidence="5" id="KW-1185">Reference proteome</keyword>
<reference evidence="4" key="2">
    <citation type="submission" date="2020-11" db="EMBL/GenBank/DDBJ databases">
        <authorList>
            <person name="McCartney M.A."/>
            <person name="Auch B."/>
            <person name="Kono T."/>
            <person name="Mallez S."/>
            <person name="Becker A."/>
            <person name="Gohl D.M."/>
            <person name="Silverstein K.A.T."/>
            <person name="Koren S."/>
            <person name="Bechman K.B."/>
            <person name="Herman A."/>
            <person name="Abrahante J.E."/>
            <person name="Garbe J."/>
        </authorList>
    </citation>
    <scope>NUCLEOTIDE SEQUENCE</scope>
    <source>
        <strain evidence="4">Duluth1</strain>
        <tissue evidence="4">Whole animal</tissue>
    </source>
</reference>
<evidence type="ECO:0000256" key="1">
    <source>
        <dbReference type="SAM" id="MobiDB-lite"/>
    </source>
</evidence>
<feature type="compositionally biased region" description="Low complexity" evidence="1">
    <location>
        <begin position="312"/>
        <end position="361"/>
    </location>
</feature>
<keyword evidence="2" id="KW-0812">Transmembrane</keyword>
<comment type="caution">
    <text evidence="4">The sequence shown here is derived from an EMBL/GenBank/DDBJ whole genome shotgun (WGS) entry which is preliminary data.</text>
</comment>
<dbReference type="AlphaFoldDB" id="A0A9D4CZH6"/>
<feature type="signal peptide" evidence="3">
    <location>
        <begin position="1"/>
        <end position="25"/>
    </location>
</feature>
<dbReference type="CDD" id="cd22823">
    <property type="entry name" value="Gal_Rha_Lectin"/>
    <property type="match status" value="1"/>
</dbReference>
<organism evidence="4 5">
    <name type="scientific">Dreissena polymorpha</name>
    <name type="common">Zebra mussel</name>
    <name type="synonym">Mytilus polymorpha</name>
    <dbReference type="NCBI Taxonomy" id="45954"/>
    <lineage>
        <taxon>Eukaryota</taxon>
        <taxon>Metazoa</taxon>
        <taxon>Spiralia</taxon>
        <taxon>Lophotrochozoa</taxon>
        <taxon>Mollusca</taxon>
        <taxon>Bivalvia</taxon>
        <taxon>Autobranchia</taxon>
        <taxon>Heteroconchia</taxon>
        <taxon>Euheterodonta</taxon>
        <taxon>Imparidentia</taxon>
        <taxon>Neoheterodontei</taxon>
        <taxon>Myida</taxon>
        <taxon>Dreissenoidea</taxon>
        <taxon>Dreissenidae</taxon>
        <taxon>Dreissena</taxon>
    </lineage>
</organism>
<evidence type="ECO:0000313" key="4">
    <source>
        <dbReference type="EMBL" id="KAH3735215.1"/>
    </source>
</evidence>
<dbReference type="EMBL" id="JAIWYP010000011">
    <property type="protein sequence ID" value="KAH3735215.1"/>
    <property type="molecule type" value="Genomic_DNA"/>
</dbReference>
<feature type="chain" id="PRO_5039438174" evidence="3">
    <location>
        <begin position="26"/>
        <end position="421"/>
    </location>
</feature>
<sequence length="421" mass="47040">MKNTYGLWTFTSVLILNCFVGSSIQQVPAIISNACYGTNPTCDFFSLQCSSNSIILFTNLTAGSKDAMMCPPDNHCGKTPDCCSYKDTDPTATFTLEHTYQAYQNCSGRTNCSYIQAPWQVINTTTGAPSSYVQLEYVCDNVVDKMPMCGGTFKITNNVTNSTDIWFDGSTETFDPTKASKECKCSLTNLHTQTSTTLILDWIDVRLESHYRDVNASSAMCSSAILTTEGFFRRCKESTEHWKDNFIYYNLDRPHNITLSPGQTTDVLLRDIHKNGARDSPAIIWFKARAYHDMLLNITCEEIIPAVFTTTTSTTTTTSPTTTTPQPTTTQPTATTQPTTTPQPTTTTPQPTTQVPTTKTTDVSVAEKKEGDKMNPLYYLAIFVPIGVALTIVVIFLIWCYYKRTSQNEKNMITLVMWRFR</sequence>
<accession>A0A9D4CZH6</accession>
<feature type="region of interest" description="Disordered" evidence="1">
    <location>
        <begin position="312"/>
        <end position="364"/>
    </location>
</feature>
<evidence type="ECO:0000313" key="5">
    <source>
        <dbReference type="Proteomes" id="UP000828390"/>
    </source>
</evidence>
<reference evidence="4" key="1">
    <citation type="journal article" date="2019" name="bioRxiv">
        <title>The Genome of the Zebra Mussel, Dreissena polymorpha: A Resource for Invasive Species Research.</title>
        <authorList>
            <person name="McCartney M.A."/>
            <person name="Auch B."/>
            <person name="Kono T."/>
            <person name="Mallez S."/>
            <person name="Zhang Y."/>
            <person name="Obille A."/>
            <person name="Becker A."/>
            <person name="Abrahante J.E."/>
            <person name="Garbe J."/>
            <person name="Badalamenti J.P."/>
            <person name="Herman A."/>
            <person name="Mangelson H."/>
            <person name="Liachko I."/>
            <person name="Sullivan S."/>
            <person name="Sone E.D."/>
            <person name="Koren S."/>
            <person name="Silverstein K.A.T."/>
            <person name="Beckman K.B."/>
            <person name="Gohl D.M."/>
        </authorList>
    </citation>
    <scope>NUCLEOTIDE SEQUENCE</scope>
    <source>
        <strain evidence="4">Duluth1</strain>
        <tissue evidence="4">Whole animal</tissue>
    </source>
</reference>
<dbReference type="Proteomes" id="UP000828390">
    <property type="component" value="Unassembled WGS sequence"/>
</dbReference>
<gene>
    <name evidence="4" type="ORF">DPMN_041677</name>
</gene>
<evidence type="ECO:0000256" key="3">
    <source>
        <dbReference type="SAM" id="SignalP"/>
    </source>
</evidence>
<name>A0A9D4CZH6_DREPO</name>
<evidence type="ECO:0000256" key="2">
    <source>
        <dbReference type="SAM" id="Phobius"/>
    </source>
</evidence>
<protein>
    <submittedName>
        <fullName evidence="4">Uncharacterized protein</fullName>
    </submittedName>
</protein>
<keyword evidence="2" id="KW-0472">Membrane</keyword>